<dbReference type="Proteomes" id="UP000095751">
    <property type="component" value="Unassembled WGS sequence"/>
</dbReference>
<keyword evidence="1" id="KW-1133">Transmembrane helix</keyword>
<accession>A0A1E7FNM6</accession>
<keyword evidence="1" id="KW-0812">Transmembrane</keyword>
<keyword evidence="4" id="KW-1185">Reference proteome</keyword>
<evidence type="ECO:0000256" key="2">
    <source>
        <dbReference type="SAM" id="SignalP"/>
    </source>
</evidence>
<keyword evidence="2" id="KW-0732">Signal</keyword>
<gene>
    <name evidence="3" type="ORF">FRACYDRAFT_235792</name>
</gene>
<dbReference type="EMBL" id="KV784355">
    <property type="protein sequence ID" value="OEU19736.1"/>
    <property type="molecule type" value="Genomic_DNA"/>
</dbReference>
<name>A0A1E7FNM6_9STRA</name>
<feature type="signal peptide" evidence="2">
    <location>
        <begin position="1"/>
        <end position="27"/>
    </location>
</feature>
<feature type="transmembrane region" description="Helical" evidence="1">
    <location>
        <begin position="95"/>
        <end position="128"/>
    </location>
</feature>
<protein>
    <submittedName>
        <fullName evidence="3">Uncharacterized protein</fullName>
    </submittedName>
</protein>
<evidence type="ECO:0000313" key="3">
    <source>
        <dbReference type="EMBL" id="OEU19736.1"/>
    </source>
</evidence>
<dbReference type="AlphaFoldDB" id="A0A1E7FNM6"/>
<proteinExistence type="predicted"/>
<feature type="chain" id="PRO_5009193367" evidence="2">
    <location>
        <begin position="28"/>
        <end position="144"/>
    </location>
</feature>
<dbReference type="InParanoid" id="A0A1E7FNM6"/>
<organism evidence="3 4">
    <name type="scientific">Fragilariopsis cylindrus CCMP1102</name>
    <dbReference type="NCBI Taxonomy" id="635003"/>
    <lineage>
        <taxon>Eukaryota</taxon>
        <taxon>Sar</taxon>
        <taxon>Stramenopiles</taxon>
        <taxon>Ochrophyta</taxon>
        <taxon>Bacillariophyta</taxon>
        <taxon>Bacillariophyceae</taxon>
        <taxon>Bacillariophycidae</taxon>
        <taxon>Bacillariales</taxon>
        <taxon>Bacillariaceae</taxon>
        <taxon>Fragilariopsis</taxon>
    </lineage>
</organism>
<sequence length="144" mass="15121">MSSITSQKRNILIVLAVLALSLLSCEAFSPTLTSRATTISPRSTTSRITEMNMLPAVASSDILFDSIPSLSSSMSSSSLELSAGTLDPTTLLADIFGFLIGTPIILAVPILAALAVAGILVGGIVMYANPEIEDDEINYEDKNK</sequence>
<dbReference type="KEGG" id="fcy:FRACYDRAFT_235792"/>
<keyword evidence="1" id="KW-0472">Membrane</keyword>
<reference evidence="3 4" key="1">
    <citation type="submission" date="2016-09" db="EMBL/GenBank/DDBJ databases">
        <title>Extensive genetic diversity and differential bi-allelic expression allows diatom success in the polar Southern Ocean.</title>
        <authorList>
            <consortium name="DOE Joint Genome Institute"/>
            <person name="Mock T."/>
            <person name="Otillar R.P."/>
            <person name="Strauss J."/>
            <person name="Dupont C."/>
            <person name="Frickenhaus S."/>
            <person name="Maumus F."/>
            <person name="Mcmullan M."/>
            <person name="Sanges R."/>
            <person name="Schmutz J."/>
            <person name="Toseland A."/>
            <person name="Valas R."/>
            <person name="Veluchamy A."/>
            <person name="Ward B.J."/>
            <person name="Allen A."/>
            <person name="Barry K."/>
            <person name="Falciatore A."/>
            <person name="Ferrante M."/>
            <person name="Fortunato A.E."/>
            <person name="Gloeckner G."/>
            <person name="Gruber A."/>
            <person name="Hipkin R."/>
            <person name="Janech M."/>
            <person name="Kroth P."/>
            <person name="Leese F."/>
            <person name="Lindquist E."/>
            <person name="Lyon B.R."/>
            <person name="Martin J."/>
            <person name="Mayer C."/>
            <person name="Parker M."/>
            <person name="Quesneville H."/>
            <person name="Raymond J."/>
            <person name="Uhlig C."/>
            <person name="Valentin K.U."/>
            <person name="Worden A.Z."/>
            <person name="Armbrust E.V."/>
            <person name="Bowler C."/>
            <person name="Green B."/>
            <person name="Moulton V."/>
            <person name="Van Oosterhout C."/>
            <person name="Grigoriev I."/>
        </authorList>
    </citation>
    <scope>NUCLEOTIDE SEQUENCE [LARGE SCALE GENOMIC DNA]</scope>
    <source>
        <strain evidence="3 4">CCMP1102</strain>
    </source>
</reference>
<evidence type="ECO:0000256" key="1">
    <source>
        <dbReference type="SAM" id="Phobius"/>
    </source>
</evidence>
<evidence type="ECO:0000313" key="4">
    <source>
        <dbReference type="Proteomes" id="UP000095751"/>
    </source>
</evidence>